<keyword evidence="1" id="KW-0808">Transferase</keyword>
<dbReference type="RefSeq" id="WP_185064049.1">
    <property type="nucleotide sequence ID" value="NZ_BAABJP010000010.1"/>
</dbReference>
<dbReference type="SUPFAM" id="SSF55729">
    <property type="entry name" value="Acyl-CoA N-acyltransferases (Nat)"/>
    <property type="match status" value="1"/>
</dbReference>
<name>A0ABP9Q2P7_9PSEU</name>
<organism evidence="4 5">
    <name type="scientific">Pseudonocardia eucalypti</name>
    <dbReference type="NCBI Taxonomy" id="648755"/>
    <lineage>
        <taxon>Bacteria</taxon>
        <taxon>Bacillati</taxon>
        <taxon>Actinomycetota</taxon>
        <taxon>Actinomycetes</taxon>
        <taxon>Pseudonocardiales</taxon>
        <taxon>Pseudonocardiaceae</taxon>
        <taxon>Pseudonocardia</taxon>
    </lineage>
</organism>
<dbReference type="InterPro" id="IPR050832">
    <property type="entry name" value="Bact_Acetyltransf"/>
</dbReference>
<sequence>MTWAVARGDVRCEEAKALLREYFTEVANRYCRLHHQRDVTREEVETILAEWPSDDLAEPNGLFLVGHYLGEPRSCAGLRVRDAETLELTRVYVWPGRRGTGGGARLLAEAESEARSLGVRRIVLDTRLDLVEARALYARHGYREIPAFSGGPYAEAWYGKELA</sequence>
<accession>A0ABP9Q2P7</accession>
<dbReference type="EMBL" id="BAABJP010000010">
    <property type="protein sequence ID" value="GAA5155805.1"/>
    <property type="molecule type" value="Genomic_DNA"/>
</dbReference>
<keyword evidence="5" id="KW-1185">Reference proteome</keyword>
<protein>
    <submittedName>
        <fullName evidence="4">GNAT family N-acetyltransferase</fullName>
    </submittedName>
</protein>
<gene>
    <name evidence="4" type="ORF">GCM10023321_30100</name>
</gene>
<evidence type="ECO:0000313" key="4">
    <source>
        <dbReference type="EMBL" id="GAA5155805.1"/>
    </source>
</evidence>
<proteinExistence type="predicted"/>
<dbReference type="Gene3D" id="3.40.630.30">
    <property type="match status" value="1"/>
</dbReference>
<comment type="caution">
    <text evidence="4">The sequence shown here is derived from an EMBL/GenBank/DDBJ whole genome shotgun (WGS) entry which is preliminary data.</text>
</comment>
<dbReference type="PANTHER" id="PTHR43877:SF2">
    <property type="entry name" value="AMINOALKYLPHOSPHONATE N-ACETYLTRANSFERASE-RELATED"/>
    <property type="match status" value="1"/>
</dbReference>
<feature type="domain" description="N-acetyltransferase" evidence="3">
    <location>
        <begin position="17"/>
        <end position="163"/>
    </location>
</feature>
<dbReference type="InterPro" id="IPR000182">
    <property type="entry name" value="GNAT_dom"/>
</dbReference>
<evidence type="ECO:0000259" key="3">
    <source>
        <dbReference type="PROSITE" id="PS51186"/>
    </source>
</evidence>
<evidence type="ECO:0000313" key="5">
    <source>
        <dbReference type="Proteomes" id="UP001428817"/>
    </source>
</evidence>
<dbReference type="PROSITE" id="PS51186">
    <property type="entry name" value="GNAT"/>
    <property type="match status" value="1"/>
</dbReference>
<evidence type="ECO:0000256" key="1">
    <source>
        <dbReference type="ARBA" id="ARBA00022679"/>
    </source>
</evidence>
<evidence type="ECO:0000256" key="2">
    <source>
        <dbReference type="ARBA" id="ARBA00023315"/>
    </source>
</evidence>
<reference evidence="5" key="1">
    <citation type="journal article" date="2019" name="Int. J. Syst. Evol. Microbiol.">
        <title>The Global Catalogue of Microorganisms (GCM) 10K type strain sequencing project: providing services to taxonomists for standard genome sequencing and annotation.</title>
        <authorList>
            <consortium name="The Broad Institute Genomics Platform"/>
            <consortium name="The Broad Institute Genome Sequencing Center for Infectious Disease"/>
            <person name="Wu L."/>
            <person name="Ma J."/>
        </authorList>
    </citation>
    <scope>NUCLEOTIDE SEQUENCE [LARGE SCALE GENOMIC DNA]</scope>
    <source>
        <strain evidence="5">JCM 18303</strain>
    </source>
</reference>
<dbReference type="InterPro" id="IPR016181">
    <property type="entry name" value="Acyl_CoA_acyltransferase"/>
</dbReference>
<dbReference type="Pfam" id="PF00583">
    <property type="entry name" value="Acetyltransf_1"/>
    <property type="match status" value="1"/>
</dbReference>
<keyword evidence="2" id="KW-0012">Acyltransferase</keyword>
<dbReference type="Proteomes" id="UP001428817">
    <property type="component" value="Unassembled WGS sequence"/>
</dbReference>
<dbReference type="PANTHER" id="PTHR43877">
    <property type="entry name" value="AMINOALKYLPHOSPHONATE N-ACETYLTRANSFERASE-RELATED-RELATED"/>
    <property type="match status" value="1"/>
</dbReference>